<evidence type="ECO:0000313" key="13">
    <source>
        <dbReference type="EnsemblMetazoa" id="CLYHEMP007537.1"/>
    </source>
</evidence>
<dbReference type="PROSITE" id="PS50262">
    <property type="entry name" value="G_PROTEIN_RECEP_F1_2"/>
    <property type="match status" value="1"/>
</dbReference>
<reference evidence="13" key="1">
    <citation type="submission" date="2021-01" db="UniProtKB">
        <authorList>
            <consortium name="EnsemblMetazoa"/>
        </authorList>
    </citation>
    <scope>IDENTIFICATION</scope>
</reference>
<keyword evidence="3 10" id="KW-0812">Transmembrane</keyword>
<dbReference type="RefSeq" id="XP_066921227.1">
    <property type="nucleotide sequence ID" value="XM_067065126.1"/>
</dbReference>
<dbReference type="PROSITE" id="PS00237">
    <property type="entry name" value="G_PROTEIN_RECEP_F1_1"/>
    <property type="match status" value="1"/>
</dbReference>
<keyword evidence="9 10" id="KW-0807">Transducer</keyword>
<keyword evidence="4 11" id="KW-1133">Transmembrane helix</keyword>
<evidence type="ECO:0000256" key="6">
    <source>
        <dbReference type="ARBA" id="ARBA00023136"/>
    </source>
</evidence>
<dbReference type="OrthoDB" id="2132067at2759"/>
<evidence type="ECO:0000256" key="2">
    <source>
        <dbReference type="ARBA" id="ARBA00022475"/>
    </source>
</evidence>
<keyword evidence="7 10" id="KW-0675">Receptor</keyword>
<organism evidence="13 14">
    <name type="scientific">Clytia hemisphaerica</name>
    <dbReference type="NCBI Taxonomy" id="252671"/>
    <lineage>
        <taxon>Eukaryota</taxon>
        <taxon>Metazoa</taxon>
        <taxon>Cnidaria</taxon>
        <taxon>Hydrozoa</taxon>
        <taxon>Hydroidolina</taxon>
        <taxon>Leptothecata</taxon>
        <taxon>Obeliida</taxon>
        <taxon>Clytiidae</taxon>
        <taxon>Clytia</taxon>
    </lineage>
</organism>
<feature type="transmembrane region" description="Helical" evidence="11">
    <location>
        <begin position="371"/>
        <end position="397"/>
    </location>
</feature>
<comment type="similarity">
    <text evidence="10">Belongs to the G-protein coupled receptor 1 family.</text>
</comment>
<feature type="transmembrane region" description="Helical" evidence="11">
    <location>
        <begin position="192"/>
        <end position="212"/>
    </location>
</feature>
<feature type="transmembrane region" description="Helical" evidence="11">
    <location>
        <begin position="272"/>
        <end position="292"/>
    </location>
</feature>
<name>A0A7M5U8J9_9CNID</name>
<evidence type="ECO:0000256" key="3">
    <source>
        <dbReference type="ARBA" id="ARBA00022692"/>
    </source>
</evidence>
<dbReference type="GeneID" id="136808592"/>
<keyword evidence="2" id="KW-1003">Cell membrane</keyword>
<evidence type="ECO:0000313" key="14">
    <source>
        <dbReference type="Proteomes" id="UP000594262"/>
    </source>
</evidence>
<evidence type="ECO:0000256" key="9">
    <source>
        <dbReference type="ARBA" id="ARBA00023224"/>
    </source>
</evidence>
<dbReference type="GO" id="GO:0008188">
    <property type="term" value="F:neuropeptide receptor activity"/>
    <property type="evidence" value="ECO:0007669"/>
    <property type="project" value="TreeGrafter"/>
</dbReference>
<evidence type="ECO:0000256" key="1">
    <source>
        <dbReference type="ARBA" id="ARBA00004651"/>
    </source>
</evidence>
<dbReference type="PANTHER" id="PTHR24238:SF57">
    <property type="entry name" value="G-PROTEIN COUPLED RECEPTOR 83"/>
    <property type="match status" value="1"/>
</dbReference>
<dbReference type="Proteomes" id="UP000594262">
    <property type="component" value="Unplaced"/>
</dbReference>
<proteinExistence type="inferred from homology"/>
<evidence type="ECO:0000256" key="11">
    <source>
        <dbReference type="SAM" id="Phobius"/>
    </source>
</evidence>
<evidence type="ECO:0000256" key="4">
    <source>
        <dbReference type="ARBA" id="ARBA00022989"/>
    </source>
</evidence>
<sequence>MSNTTSDLLFNLRKVNSTTVVPPALDSNLVDNSVKDSTILSLLSSLHSTITTTLEKLPPLQSTISTANSRAKETMNKIANETISTTGILYTTMGPSSTLSDRMLKSTVENTISTVKSLADAPNTTRNGSFSSRGNSNFPKTSVMELEIHLSPIELFTATMLVMLFVIGTVGNLLTLWVFLVKKKRNRKRFELLLSGLAVTDLFSSITVPSLFLYGTLTQFKRWDFGHFGCKFISSLFPASVTLSQGILILISYDRYRSMSSPFGQRISRTFIGSWIVASILIACALVSPYYYALELVRSPEYGIDTCIPTPYKFKQVFIYSVGNIVRDFVATIALVILGVMTNKSLKVGALLGGVKAFKKRQENANKARKMLIVVACVFSFCVIPLDLFQVIVYSLVKMKVKISVGTYEDILKGNTFLLILQIANSSTNFIIYSQMNRSFMRHLFSCIRKGKHFTASFRATFRSTRTESMDSLTTKSAVILAVLPLTPDSDNVFLQNSTDGSQDSQFLFPPEPNNNVRKQKPTYKRTLLASRSRHLSGNFI</sequence>
<comment type="subcellular location">
    <subcellularLocation>
        <location evidence="1">Cell membrane</location>
        <topology evidence="1">Multi-pass membrane protein</topology>
    </subcellularLocation>
</comment>
<feature type="domain" description="G-protein coupled receptors family 1 profile" evidence="12">
    <location>
        <begin position="171"/>
        <end position="433"/>
    </location>
</feature>
<dbReference type="SUPFAM" id="SSF81321">
    <property type="entry name" value="Family A G protein-coupled receptor-like"/>
    <property type="match status" value="1"/>
</dbReference>
<dbReference type="Gene3D" id="1.20.1070.10">
    <property type="entry name" value="Rhodopsin 7-helix transmembrane proteins"/>
    <property type="match status" value="1"/>
</dbReference>
<accession>A0A7M5U8J9</accession>
<dbReference type="InterPro" id="IPR000276">
    <property type="entry name" value="GPCR_Rhodpsn"/>
</dbReference>
<evidence type="ECO:0000256" key="7">
    <source>
        <dbReference type="ARBA" id="ARBA00023170"/>
    </source>
</evidence>
<protein>
    <recommendedName>
        <fullName evidence="12">G-protein coupled receptors family 1 profile domain-containing protein</fullName>
    </recommendedName>
</protein>
<dbReference type="PRINTS" id="PR01788">
    <property type="entry name" value="PROSTANOIDR"/>
</dbReference>
<dbReference type="InterPro" id="IPR008365">
    <property type="entry name" value="Prostanoid_rcpt"/>
</dbReference>
<keyword evidence="14" id="KW-1185">Reference proteome</keyword>
<dbReference type="CDD" id="cd00637">
    <property type="entry name" value="7tm_classA_rhodopsin-like"/>
    <property type="match status" value="1"/>
</dbReference>
<dbReference type="Pfam" id="PF00001">
    <property type="entry name" value="7tm_1"/>
    <property type="match status" value="1"/>
</dbReference>
<evidence type="ECO:0000259" key="12">
    <source>
        <dbReference type="PROSITE" id="PS50262"/>
    </source>
</evidence>
<dbReference type="PRINTS" id="PR00237">
    <property type="entry name" value="GPCRRHODOPSN"/>
</dbReference>
<dbReference type="InterPro" id="IPR017452">
    <property type="entry name" value="GPCR_Rhodpsn_7TM"/>
</dbReference>
<keyword evidence="5 10" id="KW-0297">G-protein coupled receptor</keyword>
<feature type="transmembrane region" description="Helical" evidence="11">
    <location>
        <begin position="318"/>
        <end position="341"/>
    </location>
</feature>
<evidence type="ECO:0000256" key="5">
    <source>
        <dbReference type="ARBA" id="ARBA00023040"/>
    </source>
</evidence>
<evidence type="ECO:0000256" key="8">
    <source>
        <dbReference type="ARBA" id="ARBA00023180"/>
    </source>
</evidence>
<keyword evidence="8" id="KW-0325">Glycoprotein</keyword>
<feature type="transmembrane region" description="Helical" evidence="11">
    <location>
        <begin position="232"/>
        <end position="251"/>
    </location>
</feature>
<dbReference type="AlphaFoldDB" id="A0A7M5U8J9"/>
<dbReference type="GO" id="GO:0005886">
    <property type="term" value="C:plasma membrane"/>
    <property type="evidence" value="ECO:0007669"/>
    <property type="project" value="UniProtKB-SubCell"/>
</dbReference>
<feature type="transmembrane region" description="Helical" evidence="11">
    <location>
        <begin position="417"/>
        <end position="434"/>
    </location>
</feature>
<feature type="transmembrane region" description="Helical" evidence="11">
    <location>
        <begin position="155"/>
        <end position="180"/>
    </location>
</feature>
<dbReference type="PANTHER" id="PTHR24238">
    <property type="entry name" value="G-PROTEIN COUPLED RECEPTOR"/>
    <property type="match status" value="1"/>
</dbReference>
<dbReference type="EnsemblMetazoa" id="CLYHEMT007537.1">
    <property type="protein sequence ID" value="CLYHEMP007537.1"/>
    <property type="gene ID" value="CLYHEMG007537"/>
</dbReference>
<keyword evidence="6 11" id="KW-0472">Membrane</keyword>
<evidence type="ECO:0000256" key="10">
    <source>
        <dbReference type="RuleBase" id="RU000688"/>
    </source>
</evidence>